<dbReference type="SUPFAM" id="SSF47576">
    <property type="entry name" value="Calponin-homology domain, CH-domain"/>
    <property type="match status" value="1"/>
</dbReference>
<dbReference type="EMBL" id="DS469730">
    <property type="protein sequence ID" value="EDO34469.1"/>
    <property type="molecule type" value="Genomic_DNA"/>
</dbReference>
<organism evidence="3 4">
    <name type="scientific">Nematostella vectensis</name>
    <name type="common">Starlet sea anemone</name>
    <dbReference type="NCBI Taxonomy" id="45351"/>
    <lineage>
        <taxon>Eukaryota</taxon>
        <taxon>Metazoa</taxon>
        <taxon>Cnidaria</taxon>
        <taxon>Anthozoa</taxon>
        <taxon>Hexacorallia</taxon>
        <taxon>Actiniaria</taxon>
        <taxon>Edwardsiidae</taxon>
        <taxon>Nematostella</taxon>
    </lineage>
</organism>
<dbReference type="Pfam" id="PF06294">
    <property type="entry name" value="CH_2"/>
    <property type="match status" value="1"/>
</dbReference>
<dbReference type="InterPro" id="IPR052111">
    <property type="entry name" value="Spermatogenesis_Ciliary_MAP"/>
</dbReference>
<keyword evidence="4" id="KW-1185">Reference proteome</keyword>
<dbReference type="OMA" id="MEYYDTR"/>
<evidence type="ECO:0000313" key="4">
    <source>
        <dbReference type="Proteomes" id="UP000001593"/>
    </source>
</evidence>
<feature type="coiled-coil region" evidence="1">
    <location>
        <begin position="190"/>
        <end position="217"/>
    </location>
</feature>
<dbReference type="InterPro" id="IPR001715">
    <property type="entry name" value="CH_dom"/>
</dbReference>
<feature type="domain" description="Calponin-homology (CH)" evidence="2">
    <location>
        <begin position="15"/>
        <end position="121"/>
    </location>
</feature>
<proteinExistence type="predicted"/>
<accession>A7SPA4</accession>
<dbReference type="eggNOG" id="ENOG502S497">
    <property type="taxonomic scope" value="Eukaryota"/>
</dbReference>
<dbReference type="STRING" id="45351.A7SPA4"/>
<feature type="non-terminal residue" evidence="3">
    <location>
        <position position="1"/>
    </location>
</feature>
<evidence type="ECO:0000313" key="3">
    <source>
        <dbReference type="EMBL" id="EDO34469.1"/>
    </source>
</evidence>
<dbReference type="PROSITE" id="PS50021">
    <property type="entry name" value="CH"/>
    <property type="match status" value="1"/>
</dbReference>
<evidence type="ECO:0000256" key="1">
    <source>
        <dbReference type="SAM" id="Coils"/>
    </source>
</evidence>
<dbReference type="FunFam" id="1.10.418.10:FF:000059">
    <property type="entry name" value="RIKEN cDNA 6430531B16 gene"/>
    <property type="match status" value="1"/>
</dbReference>
<dbReference type="InParanoid" id="A7SPA4"/>
<protein>
    <recommendedName>
        <fullName evidence="2">Calponin-homology (CH) domain-containing protein</fullName>
    </recommendedName>
</protein>
<dbReference type="PANTHER" id="PTHR12509:SF9">
    <property type="entry name" value="SPERM FLAGELLAR PROTEIN 1 ISOFORM X1"/>
    <property type="match status" value="1"/>
</dbReference>
<dbReference type="PANTHER" id="PTHR12509">
    <property type="entry name" value="SPERMATOGENESIS-ASSOCIATED 4-RELATED"/>
    <property type="match status" value="1"/>
</dbReference>
<name>A7SPA4_NEMVE</name>
<dbReference type="GO" id="GO:0008017">
    <property type="term" value="F:microtubule binding"/>
    <property type="evidence" value="ECO:0000318"/>
    <property type="project" value="GO_Central"/>
</dbReference>
<gene>
    <name evidence="3" type="ORF">NEMVEDRAFT_v1g125875</name>
</gene>
<evidence type="ECO:0000259" key="2">
    <source>
        <dbReference type="PROSITE" id="PS50021"/>
    </source>
</evidence>
<dbReference type="InterPro" id="IPR010441">
    <property type="entry name" value="CH_2"/>
</dbReference>
<reference evidence="3 4" key="1">
    <citation type="journal article" date="2007" name="Science">
        <title>Sea anemone genome reveals ancestral eumetazoan gene repertoire and genomic organization.</title>
        <authorList>
            <person name="Putnam N.H."/>
            <person name="Srivastava M."/>
            <person name="Hellsten U."/>
            <person name="Dirks B."/>
            <person name="Chapman J."/>
            <person name="Salamov A."/>
            <person name="Terry A."/>
            <person name="Shapiro H."/>
            <person name="Lindquist E."/>
            <person name="Kapitonov V.V."/>
            <person name="Jurka J."/>
            <person name="Genikhovich G."/>
            <person name="Grigoriev I.V."/>
            <person name="Lucas S.M."/>
            <person name="Steele R.E."/>
            <person name="Finnerty J.R."/>
            <person name="Technau U."/>
            <person name="Martindale M.Q."/>
            <person name="Rokhsar D.S."/>
        </authorList>
    </citation>
    <scope>NUCLEOTIDE SEQUENCE [LARGE SCALE GENOMIC DNA]</scope>
    <source>
        <strain evidence="4">CH2 X CH6</strain>
    </source>
</reference>
<sequence length="235" mass="26905">MSTGVVSPTDGDLDEDSLQELFTWIDEIPLSRPKKSITRDFSDGVLVAEIVKNFLPKLVDIHNYSPANSLTQKLTNWSTLNRKVLTKHLNYTVSDNTINNIVNCKAGAIEHVLFVLRGKIEKHIARREAQELRKQQKVYDDFSPEGPVKDHTGFNTEEYYPNGRQFGKVARAQSYQDVSVDDQPNLRLILEEKEQALLASQETIQILQAKMRRLEHLLHLKDLRIDDLAKRLQSA</sequence>
<dbReference type="Proteomes" id="UP000001593">
    <property type="component" value="Unassembled WGS sequence"/>
</dbReference>
<dbReference type="GO" id="GO:0051493">
    <property type="term" value="P:regulation of cytoskeleton organization"/>
    <property type="evidence" value="ECO:0000318"/>
    <property type="project" value="GO_Central"/>
</dbReference>
<dbReference type="Gene3D" id="1.10.418.10">
    <property type="entry name" value="Calponin-like domain"/>
    <property type="match status" value="1"/>
</dbReference>
<dbReference type="AlphaFoldDB" id="A7SPA4"/>
<dbReference type="PhylomeDB" id="A7SPA4"/>
<keyword evidence="1" id="KW-0175">Coiled coil</keyword>
<dbReference type="InterPro" id="IPR036872">
    <property type="entry name" value="CH_dom_sf"/>
</dbReference>
<dbReference type="HOGENOM" id="CLU_069635_1_0_1"/>
<dbReference type="GO" id="GO:0005930">
    <property type="term" value="C:axoneme"/>
    <property type="evidence" value="ECO:0000318"/>
    <property type="project" value="GO_Central"/>
</dbReference>